<name>A0A6B9VNP4_GEUDE</name>
<dbReference type="AlphaFoldDB" id="A0A6B9VNP4"/>
<keyword evidence="9" id="KW-0830">Ubiquinone</keyword>
<evidence type="ECO:0000256" key="5">
    <source>
        <dbReference type="ARBA" id="ARBA00022692"/>
    </source>
</evidence>
<organism evidence="10">
    <name type="scientific">Geukensia demissa</name>
    <name type="common">Ribbed mussel</name>
    <name type="synonym">Ischadium demissa</name>
    <dbReference type="NCBI Taxonomy" id="27807"/>
    <lineage>
        <taxon>Eukaryota</taxon>
        <taxon>Metazoa</taxon>
        <taxon>Spiralia</taxon>
        <taxon>Lophotrochozoa</taxon>
        <taxon>Mollusca</taxon>
        <taxon>Bivalvia</taxon>
        <taxon>Autobranchia</taxon>
        <taxon>Pteriomorphia</taxon>
        <taxon>Mytilida</taxon>
        <taxon>Mytiloidea</taxon>
        <taxon>Mytilidae</taxon>
        <taxon>Brachidontinae</taxon>
        <taxon>Geukensia</taxon>
    </lineage>
</organism>
<feature type="transmembrane region" description="Helical" evidence="9">
    <location>
        <begin position="82"/>
        <end position="104"/>
    </location>
</feature>
<dbReference type="GO" id="GO:0031966">
    <property type="term" value="C:mitochondrial membrane"/>
    <property type="evidence" value="ECO:0007669"/>
    <property type="project" value="UniProtKB-SubCell"/>
</dbReference>
<keyword evidence="9" id="KW-0520">NAD</keyword>
<evidence type="ECO:0000256" key="2">
    <source>
        <dbReference type="ARBA" id="ARBA00008472"/>
    </source>
</evidence>
<sequence>MVMIISSGFVFILCVFFTIVCLIVSMKSKADYEKLSAYECGFDSVSHARAPFSLRFFLLGIIFVVFDVELALLIPIMNSMYFMKSIVTLVSSFIFLAILFLGLVHEYREGSLDWVF</sequence>
<keyword evidence="7 9" id="KW-0472">Membrane</keyword>
<comment type="subcellular location">
    <subcellularLocation>
        <location evidence="1">Membrane</location>
    </subcellularLocation>
    <subcellularLocation>
        <location evidence="9">Mitochondrion membrane</location>
        <topology evidence="9">Multi-pass membrane protein</topology>
    </subcellularLocation>
</comment>
<reference evidence="10" key="1">
    <citation type="journal article" date="2020" name="J. Zoolog. Syst. Evol. Res.">
        <title>Highly divergent mitogenomes of Geukensia demissa (Bivalvia, Mytilidae) with extreme AT content.</title>
        <authorList>
            <person name="Lubosny M."/>
            <person name="Smietanka B."/>
            <person name="Przylucka A."/>
            <person name="Burzynski A."/>
        </authorList>
    </citation>
    <scope>NUCLEOTIDE SEQUENCE</scope>
    <source>
        <strain evidence="10">GEU_M</strain>
    </source>
</reference>
<keyword evidence="9" id="KW-0249">Electron transport</keyword>
<dbReference type="PANTHER" id="PTHR11058:SF9">
    <property type="entry name" value="NADH-UBIQUINONE OXIDOREDUCTASE CHAIN 3"/>
    <property type="match status" value="1"/>
</dbReference>
<evidence type="ECO:0000256" key="7">
    <source>
        <dbReference type="ARBA" id="ARBA00023136"/>
    </source>
</evidence>
<evidence type="ECO:0000256" key="3">
    <source>
        <dbReference type="ARBA" id="ARBA00021007"/>
    </source>
</evidence>
<dbReference type="EMBL" id="MN449488">
    <property type="protein sequence ID" value="QHO63858.1"/>
    <property type="molecule type" value="Genomic_DNA"/>
</dbReference>
<dbReference type="EC" id="7.1.1.2" evidence="9"/>
<keyword evidence="6 9" id="KW-1133">Transmembrane helix</keyword>
<dbReference type="PANTHER" id="PTHR11058">
    <property type="entry name" value="NADH-UBIQUINONE OXIDOREDUCTASE CHAIN 3"/>
    <property type="match status" value="1"/>
</dbReference>
<keyword evidence="9" id="KW-1278">Translocase</keyword>
<dbReference type="InterPro" id="IPR038430">
    <property type="entry name" value="NDAH_ubi_oxred_su3_sf"/>
</dbReference>
<dbReference type="InterPro" id="IPR000440">
    <property type="entry name" value="NADH_UbQ/plastoQ_OxRdtase_su3"/>
</dbReference>
<protein>
    <recommendedName>
        <fullName evidence="3 9">NADH-ubiquinone oxidoreductase chain 3</fullName>
        <ecNumber evidence="9">7.1.1.2</ecNumber>
    </recommendedName>
</protein>
<evidence type="ECO:0000256" key="8">
    <source>
        <dbReference type="ARBA" id="ARBA00049551"/>
    </source>
</evidence>
<evidence type="ECO:0000256" key="1">
    <source>
        <dbReference type="ARBA" id="ARBA00004370"/>
    </source>
</evidence>
<evidence type="ECO:0000313" key="10">
    <source>
        <dbReference type="EMBL" id="QHO63858.1"/>
    </source>
</evidence>
<dbReference type="GO" id="GO:0030964">
    <property type="term" value="C:NADH dehydrogenase complex"/>
    <property type="evidence" value="ECO:0007669"/>
    <property type="project" value="TreeGrafter"/>
</dbReference>
<comment type="similarity">
    <text evidence="2 9">Belongs to the complex I subunit 3 family.</text>
</comment>
<accession>A0A6B9VNP4</accession>
<dbReference type="GO" id="GO:0008137">
    <property type="term" value="F:NADH dehydrogenase (ubiquinone) activity"/>
    <property type="evidence" value="ECO:0007669"/>
    <property type="project" value="UniProtKB-UniRule"/>
</dbReference>
<feature type="transmembrane region" description="Helical" evidence="9">
    <location>
        <begin position="56"/>
        <end position="76"/>
    </location>
</feature>
<dbReference type="Gene3D" id="1.20.58.1610">
    <property type="entry name" value="NADH:ubiquinone/plastoquinone oxidoreductase, chain 3"/>
    <property type="match status" value="1"/>
</dbReference>
<gene>
    <name evidence="10" type="primary">ND3</name>
</gene>
<evidence type="ECO:0000256" key="6">
    <source>
        <dbReference type="ARBA" id="ARBA00022989"/>
    </source>
</evidence>
<comment type="function">
    <text evidence="9">Core subunit of the mitochondrial membrane respiratory chain NADH dehydrogenase (Complex I) which catalyzes electron transfer from NADH through the respiratory chain, using ubiquinone as an electron acceptor. Essential for the catalytic activity of complex I.</text>
</comment>
<comment type="catalytic activity">
    <reaction evidence="8 9">
        <text>a ubiquinone + NADH + 5 H(+)(in) = a ubiquinol + NAD(+) + 4 H(+)(out)</text>
        <dbReference type="Rhea" id="RHEA:29091"/>
        <dbReference type="Rhea" id="RHEA-COMP:9565"/>
        <dbReference type="Rhea" id="RHEA-COMP:9566"/>
        <dbReference type="ChEBI" id="CHEBI:15378"/>
        <dbReference type="ChEBI" id="CHEBI:16389"/>
        <dbReference type="ChEBI" id="CHEBI:17976"/>
        <dbReference type="ChEBI" id="CHEBI:57540"/>
        <dbReference type="ChEBI" id="CHEBI:57945"/>
        <dbReference type="EC" id="7.1.1.2"/>
    </reaction>
</comment>
<keyword evidence="5 9" id="KW-0812">Transmembrane</keyword>
<evidence type="ECO:0000256" key="9">
    <source>
        <dbReference type="RuleBase" id="RU003640"/>
    </source>
</evidence>
<geneLocation type="mitochondrion" evidence="10"/>
<keyword evidence="9" id="KW-0679">Respiratory chain</keyword>
<keyword evidence="9 10" id="KW-0496">Mitochondrion</keyword>
<proteinExistence type="inferred from homology"/>
<dbReference type="Pfam" id="PF00507">
    <property type="entry name" value="Oxidored_q4"/>
    <property type="match status" value="1"/>
</dbReference>
<keyword evidence="4 9" id="KW-0813">Transport</keyword>
<feature type="transmembrane region" description="Helical" evidence="9">
    <location>
        <begin position="6"/>
        <end position="26"/>
    </location>
</feature>
<evidence type="ECO:0000256" key="4">
    <source>
        <dbReference type="ARBA" id="ARBA00022448"/>
    </source>
</evidence>